<dbReference type="InterPro" id="IPR036869">
    <property type="entry name" value="J_dom_sf"/>
</dbReference>
<dbReference type="Gene3D" id="1.25.40.10">
    <property type="entry name" value="Tetratricopeptide repeat domain"/>
    <property type="match status" value="2"/>
</dbReference>
<dbReference type="PROSITE" id="PS50076">
    <property type="entry name" value="DNAJ_2"/>
    <property type="match status" value="1"/>
</dbReference>
<name>A0A3R9MDD6_9BACT</name>
<sequence length="392" mass="44710">MSQNHYTVLGVSASASAHDIKVAYKRLAVQYHPDKHGGNTLYEELFKAVAAAYHVLGDPGRRAQYDFQLQVAARRAEEARRQQQSRTHSQRVYGVPMPPPAPLRTRPPAGAHERHYRPIPRQKVNFTRRDYWMAALLLLGFLLFIVSVKITMDHVSGVRNYQRGLQAYVAHNWEGAHSYFTDALHFKPGYAPALRRRGEIEQLIQQDYSQAEADFRAALPNVPPRQQGQLWLRIGQCRAALQHPRAAQAAYTRALALDTTLARAWLLRGEHQLFQQQQYRQAARAFSRGLRHAPRVERLRGKLLTFRGLAWFKLKQYEAAQNDYWEVLGITPRSGQIYFLLGRVAQQQQQPEQACTLFRKAILQGYEFARTAQDTTCASGPTARATSRGEGK</sequence>
<dbReference type="SMART" id="SM00028">
    <property type="entry name" value="TPR"/>
    <property type="match status" value="6"/>
</dbReference>
<dbReference type="PANTHER" id="PTHR45188:SF2">
    <property type="entry name" value="DNAJ HOMOLOG SUBFAMILY C MEMBER 7"/>
    <property type="match status" value="1"/>
</dbReference>
<dbReference type="InterPro" id="IPR019734">
    <property type="entry name" value="TPR_rpt"/>
</dbReference>
<reference evidence="6 7" key="1">
    <citation type="submission" date="2018-12" db="EMBL/GenBank/DDBJ databases">
        <authorList>
            <person name="Feng G."/>
            <person name="Zhu H."/>
        </authorList>
    </citation>
    <scope>NUCLEOTIDE SEQUENCE [LARGE SCALE GENOMIC DNA]</scope>
    <source>
        <strain evidence="6 7">9PBR-2</strain>
    </source>
</reference>
<dbReference type="PRINTS" id="PR00625">
    <property type="entry name" value="JDOMAIN"/>
</dbReference>
<dbReference type="PANTHER" id="PTHR45188">
    <property type="entry name" value="DNAJ PROTEIN P58IPK HOMOLOG"/>
    <property type="match status" value="1"/>
</dbReference>
<keyword evidence="4" id="KW-0472">Membrane</keyword>
<dbReference type="Pfam" id="PF13181">
    <property type="entry name" value="TPR_8"/>
    <property type="match status" value="1"/>
</dbReference>
<feature type="compositionally biased region" description="Low complexity" evidence="3">
    <location>
        <begin position="82"/>
        <end position="91"/>
    </location>
</feature>
<dbReference type="Proteomes" id="UP000280066">
    <property type="component" value="Unassembled WGS sequence"/>
</dbReference>
<dbReference type="EMBL" id="RWIS01000001">
    <property type="protein sequence ID" value="RSK37680.1"/>
    <property type="molecule type" value="Genomic_DNA"/>
</dbReference>
<comment type="caution">
    <text evidence="6">The sequence shown here is derived from an EMBL/GenBank/DDBJ whole genome shotgun (WGS) entry which is preliminary data.</text>
</comment>
<dbReference type="CDD" id="cd06257">
    <property type="entry name" value="DnaJ"/>
    <property type="match status" value="1"/>
</dbReference>
<evidence type="ECO:0000256" key="2">
    <source>
        <dbReference type="ARBA" id="ARBA00022803"/>
    </source>
</evidence>
<dbReference type="RefSeq" id="WP_125426665.1">
    <property type="nucleotide sequence ID" value="NZ_RWIS01000001.1"/>
</dbReference>
<dbReference type="InterPro" id="IPR011990">
    <property type="entry name" value="TPR-like_helical_dom_sf"/>
</dbReference>
<dbReference type="SMART" id="SM00271">
    <property type="entry name" value="DnaJ"/>
    <property type="match status" value="1"/>
</dbReference>
<evidence type="ECO:0000256" key="4">
    <source>
        <dbReference type="SAM" id="Phobius"/>
    </source>
</evidence>
<keyword evidence="4" id="KW-0812">Transmembrane</keyword>
<dbReference type="InterPro" id="IPR001623">
    <property type="entry name" value="DnaJ_domain"/>
</dbReference>
<feature type="domain" description="J" evidence="5">
    <location>
        <begin position="4"/>
        <end position="69"/>
    </location>
</feature>
<keyword evidence="1" id="KW-0677">Repeat</keyword>
<dbReference type="AlphaFoldDB" id="A0A3R9MDD6"/>
<dbReference type="OrthoDB" id="1495940at2"/>
<keyword evidence="7" id="KW-1185">Reference proteome</keyword>
<evidence type="ECO:0000256" key="1">
    <source>
        <dbReference type="ARBA" id="ARBA00022737"/>
    </source>
</evidence>
<dbReference type="Gene3D" id="1.10.287.110">
    <property type="entry name" value="DnaJ domain"/>
    <property type="match status" value="1"/>
</dbReference>
<proteinExistence type="predicted"/>
<evidence type="ECO:0000313" key="7">
    <source>
        <dbReference type="Proteomes" id="UP000280066"/>
    </source>
</evidence>
<feature type="transmembrane region" description="Helical" evidence="4">
    <location>
        <begin position="131"/>
        <end position="152"/>
    </location>
</feature>
<gene>
    <name evidence="6" type="ORF">EI290_03300</name>
</gene>
<dbReference type="Pfam" id="PF00226">
    <property type="entry name" value="DnaJ"/>
    <property type="match status" value="1"/>
</dbReference>
<protein>
    <submittedName>
        <fullName evidence="6">Tetratricopeptide repeat protein</fullName>
    </submittedName>
</protein>
<evidence type="ECO:0000259" key="5">
    <source>
        <dbReference type="PROSITE" id="PS50076"/>
    </source>
</evidence>
<dbReference type="SUPFAM" id="SSF48452">
    <property type="entry name" value="TPR-like"/>
    <property type="match status" value="1"/>
</dbReference>
<dbReference type="SUPFAM" id="SSF46565">
    <property type="entry name" value="Chaperone J-domain"/>
    <property type="match status" value="1"/>
</dbReference>
<keyword evidence="2" id="KW-0802">TPR repeat</keyword>
<accession>A0A3R9MDD6</accession>
<keyword evidence="4" id="KW-1133">Transmembrane helix</keyword>
<feature type="region of interest" description="Disordered" evidence="3">
    <location>
        <begin position="76"/>
        <end position="116"/>
    </location>
</feature>
<evidence type="ECO:0000313" key="6">
    <source>
        <dbReference type="EMBL" id="RSK37680.1"/>
    </source>
</evidence>
<evidence type="ECO:0000256" key="3">
    <source>
        <dbReference type="SAM" id="MobiDB-lite"/>
    </source>
</evidence>
<organism evidence="6 7">
    <name type="scientific">Hymenobacter metallilatus</name>
    <dbReference type="NCBI Taxonomy" id="2493666"/>
    <lineage>
        <taxon>Bacteria</taxon>
        <taxon>Pseudomonadati</taxon>
        <taxon>Bacteroidota</taxon>
        <taxon>Cytophagia</taxon>
        <taxon>Cytophagales</taxon>
        <taxon>Hymenobacteraceae</taxon>
        <taxon>Hymenobacter</taxon>
    </lineage>
</organism>